<dbReference type="AlphaFoldDB" id="F3L688"/>
<keyword evidence="3" id="KW-1185">Reference proteome</keyword>
<organism evidence="2 3">
    <name type="scientific">Aequoribacter fuscus</name>
    <dbReference type="NCBI Taxonomy" id="2518989"/>
    <lineage>
        <taxon>Bacteria</taxon>
        <taxon>Pseudomonadati</taxon>
        <taxon>Pseudomonadota</taxon>
        <taxon>Gammaproteobacteria</taxon>
        <taxon>Cellvibrionales</taxon>
        <taxon>Halieaceae</taxon>
        <taxon>Aequoribacter</taxon>
    </lineage>
</organism>
<evidence type="ECO:0000313" key="3">
    <source>
        <dbReference type="Proteomes" id="UP000005615"/>
    </source>
</evidence>
<dbReference type="InterPro" id="IPR008869">
    <property type="entry name" value="MlaC/ttg2D"/>
</dbReference>
<protein>
    <submittedName>
        <fullName evidence="2">Toluene-tolerance protein</fullName>
    </submittedName>
</protein>
<dbReference type="eggNOG" id="COG2854">
    <property type="taxonomic scope" value="Bacteria"/>
</dbReference>
<dbReference type="EMBL" id="AEIG01000171">
    <property type="protein sequence ID" value="EGG28157.1"/>
    <property type="molecule type" value="Genomic_DNA"/>
</dbReference>
<feature type="signal peptide" evidence="1">
    <location>
        <begin position="1"/>
        <end position="25"/>
    </location>
</feature>
<reference evidence="2 3" key="1">
    <citation type="journal article" date="2011" name="J. Bacteriol.">
        <title>Genome sequence of strain IMCC3088, a proteorhodopsin-containing marine bacterium belonging to the OM60/NOR5 clade.</title>
        <authorList>
            <person name="Jang Y."/>
            <person name="Oh H.M."/>
            <person name="Kang I."/>
            <person name="Lee K."/>
            <person name="Yang S.J."/>
            <person name="Cho J.C."/>
        </authorList>
    </citation>
    <scope>NUCLEOTIDE SEQUENCE [LARGE SCALE GENOMIC DNA]</scope>
    <source>
        <strain evidence="2 3">IMCC3088</strain>
    </source>
</reference>
<name>F3L688_9GAMM</name>
<dbReference type="OrthoDB" id="9787053at2"/>
<feature type="chain" id="PRO_5003297301" evidence="1">
    <location>
        <begin position="26"/>
        <end position="237"/>
    </location>
</feature>
<gene>
    <name evidence="2" type="ORF">IMCC3088_913</name>
</gene>
<proteinExistence type="predicted"/>
<dbReference type="PANTHER" id="PTHR36573">
    <property type="entry name" value="INTERMEMBRANE PHOSPHOLIPID TRANSPORT SYSTEM BINDING PROTEIN MLAC"/>
    <property type="match status" value="1"/>
</dbReference>
<dbReference type="STRING" id="2518989.IMCC3088_913"/>
<dbReference type="Pfam" id="PF05494">
    <property type="entry name" value="MlaC"/>
    <property type="match status" value="1"/>
</dbReference>
<sequence length="237" mass="26219">MIARMSVLLFATGVLIASLGVPAQAQEAKSEAPSMSAYDTVFNTTERVIDVLATADDSSEEGLTSYIDALRGVMDDVVDYRGFSRAVMGNFASKRYYMSLTDEGRATLRDQLEAFTEVMSQNLVETYAKGLIAFAQAEIEVVKPEGAESGSIESVYQKITRANDEPYLVEYKMRQSKDGNWQLVNVIIEDVNLGDIYRSQFDSAAKKYARSLKCESNDSACFEQVVQSVIDNWGKEG</sequence>
<dbReference type="PANTHER" id="PTHR36573:SF1">
    <property type="entry name" value="INTERMEMBRANE PHOSPHOLIPID TRANSPORT SYSTEM BINDING PROTEIN MLAC"/>
    <property type="match status" value="1"/>
</dbReference>
<dbReference type="Proteomes" id="UP000005615">
    <property type="component" value="Unassembled WGS sequence"/>
</dbReference>
<dbReference type="Gene3D" id="3.10.450.710">
    <property type="entry name" value="Tgt2/MlaC"/>
    <property type="match status" value="1"/>
</dbReference>
<dbReference type="InterPro" id="IPR042245">
    <property type="entry name" value="Tgt2/MlaC_sf"/>
</dbReference>
<evidence type="ECO:0000313" key="2">
    <source>
        <dbReference type="EMBL" id="EGG28157.1"/>
    </source>
</evidence>
<evidence type="ECO:0000256" key="1">
    <source>
        <dbReference type="SAM" id="SignalP"/>
    </source>
</evidence>
<accession>F3L688</accession>
<keyword evidence="1" id="KW-0732">Signal</keyword>
<comment type="caution">
    <text evidence="2">The sequence shown here is derived from an EMBL/GenBank/DDBJ whole genome shotgun (WGS) entry which is preliminary data.</text>
</comment>
<dbReference type="RefSeq" id="WP_009577402.1">
    <property type="nucleotide sequence ID" value="NZ_AEIG01000171.1"/>
</dbReference>